<evidence type="ECO:0000313" key="4">
    <source>
        <dbReference type="Proteomes" id="UP001311799"/>
    </source>
</evidence>
<comment type="caution">
    <text evidence="3">The sequence shown here is derived from an EMBL/GenBank/DDBJ whole genome shotgun (WGS) entry which is preliminary data.</text>
</comment>
<dbReference type="Gene3D" id="2.30.29.30">
    <property type="entry name" value="Pleckstrin-homology domain (PH domain)/Phosphotyrosine-binding domain (PTB)"/>
    <property type="match status" value="1"/>
</dbReference>
<accession>A0AAV9Y079</accession>
<dbReference type="InterPro" id="IPR000156">
    <property type="entry name" value="Ran_bind_dom"/>
</dbReference>
<keyword evidence="4" id="KW-1185">Reference proteome</keyword>
<evidence type="ECO:0000256" key="1">
    <source>
        <dbReference type="SAM" id="MobiDB-lite"/>
    </source>
</evidence>
<sequence>MSKRVADYQLTSENCDELERSENLSGKLTLLEKEDVNAENSCKEPTETKEEMASRRMVRIRKKCDDLSNDSLNICSEGSKNNNENKNDSEKEVTKIQSENDKKEDDGKEDKINDKENNNNSDTNENNRDFDDKNGSDDEKGTKENDDSLPFGNTGLSSTFKNPFISLATNNENNFLFSGFENGENKNKSDNLFGFGGVVGSEENNLLNSDELDCNEQESNNEELTKKTFSGEENEETVYHCKNADLFILKELENNQKTFKKMGNGIIHLNIPKCTINDDKTDVGENSGDSLLTTINKPRIIFRQSGIYKVLLNTPLNKEISKTFQKNNNIKKGYAVNFVAFNEESEAIQCMIRFQNEIELDEFIEKVNGITNN</sequence>
<feature type="region of interest" description="Disordered" evidence="1">
    <location>
        <begin position="36"/>
        <end position="56"/>
    </location>
</feature>
<feature type="compositionally biased region" description="Basic and acidic residues" evidence="1">
    <location>
        <begin position="83"/>
        <end position="117"/>
    </location>
</feature>
<protein>
    <recommendedName>
        <fullName evidence="2">RanBD1 domain-containing protein</fullName>
    </recommendedName>
</protein>
<feature type="compositionally biased region" description="Basic and acidic residues" evidence="1">
    <location>
        <begin position="36"/>
        <end position="54"/>
    </location>
</feature>
<gene>
    <name evidence="3" type="ORF">RS030_172599</name>
</gene>
<dbReference type="PROSITE" id="PS50196">
    <property type="entry name" value="RANBD1"/>
    <property type="match status" value="1"/>
</dbReference>
<dbReference type="EMBL" id="JAWDEY010000008">
    <property type="protein sequence ID" value="KAK6590252.1"/>
    <property type="molecule type" value="Genomic_DNA"/>
</dbReference>
<feature type="compositionally biased region" description="Basic and acidic residues" evidence="1">
    <location>
        <begin position="125"/>
        <end position="146"/>
    </location>
</feature>
<name>A0AAV9Y079_9CRYT</name>
<dbReference type="AlphaFoldDB" id="A0AAV9Y079"/>
<evidence type="ECO:0000313" key="3">
    <source>
        <dbReference type="EMBL" id="KAK6590252.1"/>
    </source>
</evidence>
<organism evidence="3 4">
    <name type="scientific">Cryptosporidium xiaoi</name>
    <dbReference type="NCBI Taxonomy" id="659607"/>
    <lineage>
        <taxon>Eukaryota</taxon>
        <taxon>Sar</taxon>
        <taxon>Alveolata</taxon>
        <taxon>Apicomplexa</taxon>
        <taxon>Conoidasida</taxon>
        <taxon>Coccidia</taxon>
        <taxon>Eucoccidiorida</taxon>
        <taxon>Eimeriorina</taxon>
        <taxon>Cryptosporidiidae</taxon>
        <taxon>Cryptosporidium</taxon>
    </lineage>
</organism>
<feature type="region of interest" description="Disordered" evidence="1">
    <location>
        <begin position="68"/>
        <end position="154"/>
    </location>
</feature>
<feature type="domain" description="RanBD1" evidence="2">
    <location>
        <begin position="230"/>
        <end position="367"/>
    </location>
</feature>
<dbReference type="SUPFAM" id="SSF50729">
    <property type="entry name" value="PH domain-like"/>
    <property type="match status" value="1"/>
</dbReference>
<proteinExistence type="predicted"/>
<dbReference type="Proteomes" id="UP001311799">
    <property type="component" value="Unassembled WGS sequence"/>
</dbReference>
<evidence type="ECO:0000259" key="2">
    <source>
        <dbReference type="PROSITE" id="PS50196"/>
    </source>
</evidence>
<dbReference type="InterPro" id="IPR011993">
    <property type="entry name" value="PH-like_dom_sf"/>
</dbReference>
<dbReference type="SMART" id="SM00160">
    <property type="entry name" value="RanBD"/>
    <property type="match status" value="1"/>
</dbReference>
<reference evidence="3 4" key="1">
    <citation type="submission" date="2023-10" db="EMBL/GenBank/DDBJ databases">
        <title>Comparative genomics analysis reveals potential genetic determinants of host preference in Cryptosporidium xiaoi.</title>
        <authorList>
            <person name="Xiao L."/>
            <person name="Li J."/>
        </authorList>
    </citation>
    <scope>NUCLEOTIDE SEQUENCE [LARGE SCALE GENOMIC DNA]</scope>
    <source>
        <strain evidence="3 4">52996</strain>
    </source>
</reference>